<gene>
    <name evidence="1" type="ORF">HPP92_004531</name>
</gene>
<organism evidence="1 2">
    <name type="scientific">Vanilla planifolia</name>
    <name type="common">Vanilla</name>
    <dbReference type="NCBI Taxonomy" id="51239"/>
    <lineage>
        <taxon>Eukaryota</taxon>
        <taxon>Viridiplantae</taxon>
        <taxon>Streptophyta</taxon>
        <taxon>Embryophyta</taxon>
        <taxon>Tracheophyta</taxon>
        <taxon>Spermatophyta</taxon>
        <taxon>Magnoliopsida</taxon>
        <taxon>Liliopsida</taxon>
        <taxon>Asparagales</taxon>
        <taxon>Orchidaceae</taxon>
        <taxon>Vanilloideae</taxon>
        <taxon>Vanilleae</taxon>
        <taxon>Vanilla</taxon>
    </lineage>
</organism>
<evidence type="ECO:0000313" key="2">
    <source>
        <dbReference type="Proteomes" id="UP000639772"/>
    </source>
</evidence>
<dbReference type="OrthoDB" id="77878at2759"/>
<name>A0A835VCD4_VANPL</name>
<dbReference type="AlphaFoldDB" id="A0A835VCD4"/>
<protein>
    <submittedName>
        <fullName evidence="1">Uncharacterized protein</fullName>
    </submittedName>
</protein>
<comment type="caution">
    <text evidence="1">The sequence shown here is derived from an EMBL/GenBank/DDBJ whole genome shotgun (WGS) entry which is preliminary data.</text>
</comment>
<dbReference type="EMBL" id="JADCNM010000002">
    <property type="protein sequence ID" value="KAG0493537.1"/>
    <property type="molecule type" value="Genomic_DNA"/>
</dbReference>
<accession>A0A835VCD4</accession>
<sequence length="186" mass="20824">MVGVQKVDLAPGEGVLGSLSYGTLLRNLHSRGDVIAKIKGCAVDSGAAPEISSMLLEKFEPDMVYFLTGNLLMMRKLQVQEYLNIKQLKDANQFVCLEEYVEQLKRGLAISISYRMGRPTLSPRQLQSKNTSFNLCNIMAPRGILTTCYNYTTKKFLLQQVMDKKLKDKRMPNEKLVSGVEGKGLL</sequence>
<dbReference type="Proteomes" id="UP000639772">
    <property type="component" value="Unassembled WGS sequence"/>
</dbReference>
<reference evidence="1 2" key="1">
    <citation type="journal article" date="2020" name="Nat. Food">
        <title>A phased Vanilla planifolia genome enables genetic improvement of flavour and production.</title>
        <authorList>
            <person name="Hasing T."/>
            <person name="Tang H."/>
            <person name="Brym M."/>
            <person name="Khazi F."/>
            <person name="Huang T."/>
            <person name="Chambers A.H."/>
        </authorList>
    </citation>
    <scope>NUCLEOTIDE SEQUENCE [LARGE SCALE GENOMIC DNA]</scope>
    <source>
        <tissue evidence="1">Leaf</tissue>
    </source>
</reference>
<proteinExistence type="predicted"/>
<evidence type="ECO:0000313" key="1">
    <source>
        <dbReference type="EMBL" id="KAG0493537.1"/>
    </source>
</evidence>